<evidence type="ECO:0000313" key="3">
    <source>
        <dbReference type="Proteomes" id="UP000799092"/>
    </source>
</evidence>
<evidence type="ECO:0000313" key="2">
    <source>
        <dbReference type="EMBL" id="MRH43264.1"/>
    </source>
</evidence>
<organism evidence="2 3">
    <name type="scientific">Aquibacillus halophilus</name>
    <dbReference type="NCBI Taxonomy" id="930132"/>
    <lineage>
        <taxon>Bacteria</taxon>
        <taxon>Bacillati</taxon>
        <taxon>Bacillota</taxon>
        <taxon>Bacilli</taxon>
        <taxon>Bacillales</taxon>
        <taxon>Bacillaceae</taxon>
        <taxon>Aquibacillus</taxon>
    </lineage>
</organism>
<feature type="transmembrane region" description="Helical" evidence="1">
    <location>
        <begin position="57"/>
        <end position="75"/>
    </location>
</feature>
<dbReference type="AlphaFoldDB" id="A0A6A8DCI7"/>
<keyword evidence="1" id="KW-1133">Transmembrane helix</keyword>
<dbReference type="EMBL" id="WJNG01000008">
    <property type="protein sequence ID" value="MRH43264.1"/>
    <property type="molecule type" value="Genomic_DNA"/>
</dbReference>
<gene>
    <name evidence="2" type="ORF">GH741_11290</name>
</gene>
<keyword evidence="1" id="KW-0472">Membrane</keyword>
<name>A0A6A8DCI7_9BACI</name>
<feature type="transmembrane region" description="Helical" evidence="1">
    <location>
        <begin position="35"/>
        <end position="51"/>
    </location>
</feature>
<feature type="transmembrane region" description="Helical" evidence="1">
    <location>
        <begin position="6"/>
        <end position="23"/>
    </location>
</feature>
<keyword evidence="1" id="KW-0812">Transmembrane</keyword>
<dbReference type="Proteomes" id="UP000799092">
    <property type="component" value="Unassembled WGS sequence"/>
</dbReference>
<proteinExistence type="predicted"/>
<keyword evidence="3" id="KW-1185">Reference proteome</keyword>
<protein>
    <submittedName>
        <fullName evidence="2">Uncharacterized protein</fullName>
    </submittedName>
</protein>
<comment type="caution">
    <text evidence="2">The sequence shown here is derived from an EMBL/GenBank/DDBJ whole genome shotgun (WGS) entry which is preliminary data.</text>
</comment>
<sequence>MKMSLIVTIPVLILAVYLVFLLVKKSNASGTKCMLLGLSILLFGGVIAIDGNSDLGGFEYLILFIGLIISIVGFAKDK</sequence>
<accession>A0A6A8DCI7</accession>
<evidence type="ECO:0000256" key="1">
    <source>
        <dbReference type="SAM" id="Phobius"/>
    </source>
</evidence>
<reference evidence="2" key="1">
    <citation type="submission" date="2019-11" db="EMBL/GenBank/DDBJ databases">
        <authorList>
            <person name="Li J."/>
        </authorList>
    </citation>
    <scope>NUCLEOTIDE SEQUENCE</scope>
    <source>
        <strain evidence="2">B6B</strain>
    </source>
</reference>